<gene>
    <name evidence="2" type="ORF">NVI5450_4429</name>
</gene>
<dbReference type="OrthoDB" id="272411at2"/>
<dbReference type="EMBL" id="FPLD01000131">
    <property type="protein sequence ID" value="SGZ16943.1"/>
    <property type="molecule type" value="Genomic_DNA"/>
</dbReference>
<keyword evidence="1" id="KW-0472">Membrane</keyword>
<feature type="transmembrane region" description="Helical" evidence="1">
    <location>
        <begin position="799"/>
        <end position="824"/>
    </location>
</feature>
<sequence length="924" mass="100806">MAITVSADGLSIIHKDSGGKASATLPDVCLTTVGNAVVPIPYGNSAESVDLDKGTTTVTMDGGNSIAIKGSIFAKSTGDAGGDKKGISSGTIEGEASFISCSPTVKFEGKGVCRLSDQMTMNKGNTLCLGGAQNPSVTLSVEEEGTYTVVVTCLYHDGYPFKNAGFDIVDAQGAVLGSGKLSASGVSSVSDIPPGKIGIVYKESDDDFVVLSPLRINPYYRPNFIDDAFFDSVSQAKQPFWKRSRMGPVSAPWGVTKKILSSDPDFSSIVKLETMSHFTHQHPSYSFNLISEQILASIDSKNSNSIALLAAQVLPFILDEGDILSVILRLPQHETPNSLLAYMRARGKGNPQSYLQNYDWDNASKNLNNELDSLLNKIKSRIESMKSEADRLDYVYLSNDIYSNHIDTIKSFKKSLSDKFDNLFKELQSKTNALLNDSLPISVTKDDIGFCSAESQKINNVVNSKLTIDLEEQKWVKIRAIHADRWQTPLLAENVKITTDSVVHVEKAVLNKKQLASTVSKSKDLALETQINEGGVIAFDDLKPAVDIVTVEFKGESGIEKDITDAQKSIETYLDGIYHTLVKDMSGFKQQWDEEGLLSLGDGVISGVKGWGNDLVELFSPQVWVDMGRTLASSGTDAFDYLYNNATDTYNSVTKSITDEDGNLHNVTWFTAQIAAGADDLQQSAIETIDDAIDSAQSLYDNTGNFLQKLECLAKNRQALLNLPEHIAEGDIDAIELFVDTVLMELDPEWAKEIKESDNFLKALFIIQDPSSALLYSAYLTLIIEAIPPNFYSYYAGKAGAYILLEVIFTIVISILTLGAGTAARIAAVTAKMALGTKRVSNLSHAEKALDTFIDTTKGLVDVLQDYDKLADKLIKRPLGTTKGRGNETITMTKANIKRDGKCRLCQSNKHRTPRYGRGELEYI</sequence>
<name>A0A1L0C7A1_9GAMM</name>
<accession>A0A1L0C7A1</accession>
<proteinExistence type="predicted"/>
<keyword evidence="1" id="KW-0812">Transmembrane</keyword>
<evidence type="ECO:0000256" key="1">
    <source>
        <dbReference type="SAM" id="Phobius"/>
    </source>
</evidence>
<dbReference type="Proteomes" id="UP000183794">
    <property type="component" value="Unassembled WGS sequence"/>
</dbReference>
<dbReference type="CDD" id="cd14740">
    <property type="entry name" value="PAAR_4"/>
    <property type="match status" value="1"/>
</dbReference>
<organism evidence="2 3">
    <name type="scientific">Moritella viscosa</name>
    <dbReference type="NCBI Taxonomy" id="80854"/>
    <lineage>
        <taxon>Bacteria</taxon>
        <taxon>Pseudomonadati</taxon>
        <taxon>Pseudomonadota</taxon>
        <taxon>Gammaproteobacteria</taxon>
        <taxon>Alteromonadales</taxon>
        <taxon>Moritellaceae</taxon>
        <taxon>Moritella</taxon>
    </lineage>
</organism>
<dbReference type="RefSeq" id="WP_075518522.1">
    <property type="nucleotide sequence ID" value="NZ_FPLD01000131.1"/>
</dbReference>
<dbReference type="Pfam" id="PF13665">
    <property type="entry name" value="Tox-PAAR-like"/>
    <property type="match status" value="1"/>
</dbReference>
<evidence type="ECO:0000313" key="3">
    <source>
        <dbReference type="Proteomes" id="UP000183794"/>
    </source>
</evidence>
<dbReference type="AlphaFoldDB" id="A0A1L0C7A1"/>
<keyword evidence="1" id="KW-1133">Transmembrane helix</keyword>
<evidence type="ECO:0000313" key="2">
    <source>
        <dbReference type="EMBL" id="SGZ16943.1"/>
    </source>
</evidence>
<reference evidence="2 3" key="1">
    <citation type="submission" date="2016-11" db="EMBL/GenBank/DDBJ databases">
        <authorList>
            <person name="Jaros S."/>
            <person name="Januszkiewicz K."/>
            <person name="Wedrychowicz H."/>
        </authorList>
    </citation>
    <scope>NUCLEOTIDE SEQUENCE [LARGE SCALE GENOMIC DNA]</scope>
    <source>
        <strain evidence="2">NVI 5450</strain>
    </source>
</reference>
<protein>
    <submittedName>
        <fullName evidence="2">Uncharacterized protein</fullName>
    </submittedName>
</protein>